<evidence type="ECO:0000313" key="1">
    <source>
        <dbReference type="EMBL" id="EHQ30417.1"/>
    </source>
</evidence>
<accession>H1Y5Z5</accession>
<dbReference type="EMBL" id="CM001403">
    <property type="protein sequence ID" value="EHQ30417.1"/>
    <property type="molecule type" value="Genomic_DNA"/>
</dbReference>
<dbReference type="AlphaFoldDB" id="H1Y5Z5"/>
<name>H1Y5Z5_9SPHI</name>
<protein>
    <submittedName>
        <fullName evidence="1">Uncharacterized protein</fullName>
    </submittedName>
</protein>
<evidence type="ECO:0000313" key="2">
    <source>
        <dbReference type="Proteomes" id="UP000002774"/>
    </source>
</evidence>
<dbReference type="OrthoDB" id="795790at2"/>
<gene>
    <name evidence="1" type="ORF">Mucpa_6363</name>
</gene>
<dbReference type="Proteomes" id="UP000002774">
    <property type="component" value="Chromosome"/>
</dbReference>
<sequence>MKKNYRKKSALFITLIIVVILTSGFFISKKLLKPKDSVEVAELEIKLPTGKSSVKIGASQTALIKALGQPKQIGPYSSQAHYKQGTVLNYNGAKFYFVHNKLTNFEITSHKYKVGLASTHKYNSIGNTQAQLPKFKIQNKTALLDVTSDDSTTDQFLEYDLSDSGKLTKITYSDY</sequence>
<proteinExistence type="predicted"/>
<dbReference type="HOGENOM" id="CLU_1530856_0_0_10"/>
<keyword evidence="2" id="KW-1185">Reference proteome</keyword>
<dbReference type="RefSeq" id="WP_008512135.1">
    <property type="nucleotide sequence ID" value="NZ_CM001403.1"/>
</dbReference>
<organism evidence="1 2">
    <name type="scientific">Mucilaginibacter paludis DSM 18603</name>
    <dbReference type="NCBI Taxonomy" id="714943"/>
    <lineage>
        <taxon>Bacteria</taxon>
        <taxon>Pseudomonadati</taxon>
        <taxon>Bacteroidota</taxon>
        <taxon>Sphingobacteriia</taxon>
        <taxon>Sphingobacteriales</taxon>
        <taxon>Sphingobacteriaceae</taxon>
        <taxon>Mucilaginibacter</taxon>
    </lineage>
</organism>
<reference evidence="1" key="1">
    <citation type="submission" date="2011-09" db="EMBL/GenBank/DDBJ databases">
        <title>The permanent draft genome of Mucilaginibacter paludis DSM 18603.</title>
        <authorList>
            <consortium name="US DOE Joint Genome Institute (JGI-PGF)"/>
            <person name="Lucas S."/>
            <person name="Han J."/>
            <person name="Lapidus A."/>
            <person name="Bruce D."/>
            <person name="Goodwin L."/>
            <person name="Pitluck S."/>
            <person name="Peters L."/>
            <person name="Kyrpides N."/>
            <person name="Mavromatis K."/>
            <person name="Ivanova N."/>
            <person name="Mikhailova N."/>
            <person name="Held B."/>
            <person name="Detter J.C."/>
            <person name="Tapia R."/>
            <person name="Han C."/>
            <person name="Land M."/>
            <person name="Hauser L."/>
            <person name="Markowitz V."/>
            <person name="Cheng J.-F."/>
            <person name="Hugenholtz P."/>
            <person name="Woyke T."/>
            <person name="Wu D."/>
            <person name="Tindall B."/>
            <person name="Brambilla E."/>
            <person name="Klenk H.-P."/>
            <person name="Eisen J.A."/>
        </authorList>
    </citation>
    <scope>NUCLEOTIDE SEQUENCE [LARGE SCALE GENOMIC DNA]</scope>
    <source>
        <strain evidence="1">DSM 18603</strain>
    </source>
</reference>